<comment type="caution">
    <text evidence="6">The sequence shown here is derived from an EMBL/GenBank/DDBJ whole genome shotgun (WGS) entry which is preliminary data.</text>
</comment>
<evidence type="ECO:0000313" key="6">
    <source>
        <dbReference type="EMBL" id="EID73952.1"/>
    </source>
</evidence>
<comment type="subcellular location">
    <subcellularLocation>
        <location evidence="1">Cell envelope</location>
    </subcellularLocation>
</comment>
<accession>I0WC36</accession>
<evidence type="ECO:0000256" key="1">
    <source>
        <dbReference type="ARBA" id="ARBA00004196"/>
    </source>
</evidence>
<dbReference type="InterPro" id="IPR050553">
    <property type="entry name" value="Thioredoxin_ResA/DsbE_sf"/>
</dbReference>
<dbReference type="InterPro" id="IPR013766">
    <property type="entry name" value="Thioredoxin_domain"/>
</dbReference>
<dbReference type="InterPro" id="IPR017937">
    <property type="entry name" value="Thioredoxin_CS"/>
</dbReference>
<dbReference type="InterPro" id="IPR013740">
    <property type="entry name" value="Redoxin"/>
</dbReference>
<evidence type="ECO:0000313" key="7">
    <source>
        <dbReference type="Proteomes" id="UP000005938"/>
    </source>
</evidence>
<evidence type="ECO:0000256" key="3">
    <source>
        <dbReference type="ARBA" id="ARBA00023157"/>
    </source>
</evidence>
<proteinExistence type="predicted"/>
<keyword evidence="7" id="KW-1185">Reference proteome</keyword>
<dbReference type="Proteomes" id="UP000005938">
    <property type="component" value="Unassembled WGS sequence"/>
</dbReference>
<evidence type="ECO:0000259" key="5">
    <source>
        <dbReference type="PROSITE" id="PS51352"/>
    </source>
</evidence>
<evidence type="ECO:0000256" key="4">
    <source>
        <dbReference type="ARBA" id="ARBA00023284"/>
    </source>
</evidence>
<dbReference type="EMBL" id="AJJU01000015">
    <property type="protein sequence ID" value="EID73952.1"/>
    <property type="molecule type" value="Genomic_DNA"/>
</dbReference>
<dbReference type="PANTHER" id="PTHR42852">
    <property type="entry name" value="THIOL:DISULFIDE INTERCHANGE PROTEIN DSBE"/>
    <property type="match status" value="1"/>
</dbReference>
<dbReference type="AlphaFoldDB" id="I0WC36"/>
<evidence type="ECO:0000256" key="2">
    <source>
        <dbReference type="ARBA" id="ARBA00022748"/>
    </source>
</evidence>
<dbReference type="Pfam" id="PF08534">
    <property type="entry name" value="Redoxin"/>
    <property type="match status" value="1"/>
</dbReference>
<dbReference type="PANTHER" id="PTHR42852:SF6">
    <property type="entry name" value="THIOL:DISULFIDE INTERCHANGE PROTEIN DSBE"/>
    <property type="match status" value="1"/>
</dbReference>
<sequence length="447" mass="51250">MVLTLLLGCEKDVTPAPKTILTGSIINPTDSLLTIVGSDHFRDTIKVDTNGKFRDTLDLMPGSYLLSYGKLFWRVYTENGYELDISFNTKRFNETLAYKGIGGNENTYVFAKLQKQRTEMGLREEAMNIINDSSLIQLETLREQALLFLEQNSTLLPSFKTLEKRNIGYGYLLDLKRLQKRDTIKNVTGLNKEIEVLERELTYDNAMDFLFSSSYRRLVEDYYRDLAKSSALANGRDQDIAYLQSILKNGNDTIKNSLAFDFAKYGITYTNDLEAFYELYVEIATNAHYKKVVAEDYEILRKVAKGAPSPNFENYENYLGGKTSLSDLEGSYLFIDVWATWCGPCRYEIPYLKKLEEKYHGKNIRFVSISIDRHKDRDKWKEMVKSKELGGVQLLADSDWESSFVKSYLIKGIPRFIILDPKGNIIDANSPTPSSGELEAIFDEFEL</sequence>
<feature type="domain" description="Thioredoxin" evidence="5">
    <location>
        <begin position="303"/>
        <end position="447"/>
    </location>
</feature>
<dbReference type="PROSITE" id="PS00194">
    <property type="entry name" value="THIOREDOXIN_1"/>
    <property type="match status" value="1"/>
</dbReference>
<dbReference type="Gene3D" id="3.40.30.10">
    <property type="entry name" value="Glutaredoxin"/>
    <property type="match status" value="1"/>
</dbReference>
<dbReference type="eggNOG" id="COG0526">
    <property type="taxonomic scope" value="Bacteria"/>
</dbReference>
<dbReference type="InterPro" id="IPR036249">
    <property type="entry name" value="Thioredoxin-like_sf"/>
</dbReference>
<dbReference type="GO" id="GO:0016491">
    <property type="term" value="F:oxidoreductase activity"/>
    <property type="evidence" value="ECO:0007669"/>
    <property type="project" value="InterPro"/>
</dbReference>
<dbReference type="STRING" id="946077.W5A_09662"/>
<dbReference type="PATRIC" id="fig|946077.3.peg.1949"/>
<dbReference type="PROSITE" id="PS51352">
    <property type="entry name" value="THIOREDOXIN_2"/>
    <property type="match status" value="1"/>
</dbReference>
<keyword evidence="4" id="KW-0676">Redox-active center</keyword>
<organism evidence="6 7">
    <name type="scientific">Imtechella halotolerans K1</name>
    <dbReference type="NCBI Taxonomy" id="946077"/>
    <lineage>
        <taxon>Bacteria</taxon>
        <taxon>Pseudomonadati</taxon>
        <taxon>Bacteroidota</taxon>
        <taxon>Flavobacteriia</taxon>
        <taxon>Flavobacteriales</taxon>
        <taxon>Flavobacteriaceae</taxon>
        <taxon>Imtechella</taxon>
    </lineage>
</organism>
<protein>
    <submittedName>
        <fullName evidence="6">Redoxin domain-containing protein</fullName>
    </submittedName>
</protein>
<keyword evidence="3" id="KW-1015">Disulfide bond</keyword>
<name>I0WC36_9FLAO</name>
<dbReference type="SUPFAM" id="SSF52833">
    <property type="entry name" value="Thioredoxin-like"/>
    <property type="match status" value="1"/>
</dbReference>
<reference evidence="6 7" key="1">
    <citation type="journal article" date="2012" name="J. Bacteriol.">
        <title>Genome Sequence of the Halotolerant Bacterium Imtechella halotolerans K1T.</title>
        <authorList>
            <person name="Kumar S."/>
            <person name="Vikram S."/>
            <person name="Subramanian S."/>
            <person name="Raghava G.P."/>
            <person name="Pinnaka A.K."/>
        </authorList>
    </citation>
    <scope>NUCLEOTIDE SEQUENCE [LARGE SCALE GENOMIC DNA]</scope>
    <source>
        <strain evidence="6 7">K1</strain>
    </source>
</reference>
<keyword evidence="2" id="KW-0201">Cytochrome c-type biogenesis</keyword>
<dbReference type="GO" id="GO:0017004">
    <property type="term" value="P:cytochrome complex assembly"/>
    <property type="evidence" value="ECO:0007669"/>
    <property type="project" value="UniProtKB-KW"/>
</dbReference>
<dbReference type="GO" id="GO:0030313">
    <property type="term" value="C:cell envelope"/>
    <property type="evidence" value="ECO:0007669"/>
    <property type="project" value="UniProtKB-SubCell"/>
</dbReference>
<gene>
    <name evidence="6" type="ORF">W5A_09662</name>
</gene>
<dbReference type="CDD" id="cd02966">
    <property type="entry name" value="TlpA_like_family"/>
    <property type="match status" value="1"/>
</dbReference>